<evidence type="ECO:0000256" key="2">
    <source>
        <dbReference type="SAM" id="MobiDB-lite"/>
    </source>
</evidence>
<dbReference type="EMBL" id="LATX01000594">
    <property type="protein sequence ID" value="KTB45845.1"/>
    <property type="molecule type" value="Genomic_DNA"/>
</dbReference>
<keyword evidence="3" id="KW-0472">Membrane</keyword>
<proteinExistence type="inferred from homology"/>
<feature type="region of interest" description="Disordered" evidence="2">
    <location>
        <begin position="944"/>
        <end position="983"/>
    </location>
</feature>
<reference evidence="4 5" key="1">
    <citation type="submission" date="2015-12" db="EMBL/GenBank/DDBJ databases">
        <title>Draft genome sequence of Moniliophthora roreri, the causal agent of frosty pod rot of cacao.</title>
        <authorList>
            <person name="Aime M.C."/>
            <person name="Diaz-Valderrama J.R."/>
            <person name="Kijpornyongpan T."/>
            <person name="Phillips-Mora W."/>
        </authorList>
    </citation>
    <scope>NUCLEOTIDE SEQUENCE [LARGE SCALE GENOMIC DNA]</scope>
    <source>
        <strain evidence="4 5">MCA 2952</strain>
    </source>
</reference>
<evidence type="ECO:0000256" key="3">
    <source>
        <dbReference type="SAM" id="Phobius"/>
    </source>
</evidence>
<keyword evidence="3" id="KW-1133">Transmembrane helix</keyword>
<dbReference type="CDD" id="cd21699">
    <property type="entry name" value="JMTM_APP_like"/>
    <property type="match status" value="1"/>
</dbReference>
<dbReference type="PANTHER" id="PTHR42877:SF7">
    <property type="entry name" value="FLAVIN-BINDING MONOOXYGENASE-RELATED"/>
    <property type="match status" value="1"/>
</dbReference>
<gene>
    <name evidence="4" type="ORF">WG66_1594</name>
</gene>
<dbReference type="PANTHER" id="PTHR42877">
    <property type="entry name" value="L-ORNITHINE N(5)-MONOOXYGENASE-RELATED"/>
    <property type="match status" value="1"/>
</dbReference>
<feature type="region of interest" description="Disordered" evidence="2">
    <location>
        <begin position="743"/>
        <end position="778"/>
    </location>
</feature>
<protein>
    <submittedName>
        <fullName evidence="4">Putative FAD/NAD-binding domain-containing protein</fullName>
    </submittedName>
</protein>
<dbReference type="Gene3D" id="3.50.50.60">
    <property type="entry name" value="FAD/NAD(P)-binding domain"/>
    <property type="match status" value="2"/>
</dbReference>
<dbReference type="InterPro" id="IPR036188">
    <property type="entry name" value="FAD/NAD-bd_sf"/>
</dbReference>
<comment type="similarity">
    <text evidence="1">Belongs to the FAD-binding monooxygenase family.</text>
</comment>
<feature type="region of interest" description="Disordered" evidence="2">
    <location>
        <begin position="885"/>
        <end position="905"/>
    </location>
</feature>
<name>A0A0W0GBB8_MONRR</name>
<evidence type="ECO:0000313" key="5">
    <source>
        <dbReference type="Proteomes" id="UP000054988"/>
    </source>
</evidence>
<keyword evidence="3" id="KW-0812">Transmembrane</keyword>
<dbReference type="Proteomes" id="UP000054988">
    <property type="component" value="Unassembled WGS sequence"/>
</dbReference>
<dbReference type="SUPFAM" id="SSF51905">
    <property type="entry name" value="FAD/NAD(P)-binding domain"/>
    <property type="match status" value="1"/>
</dbReference>
<feature type="compositionally biased region" description="Pro residues" evidence="2">
    <location>
        <begin position="885"/>
        <end position="894"/>
    </location>
</feature>
<dbReference type="Pfam" id="PF13450">
    <property type="entry name" value="NAD_binding_8"/>
    <property type="match status" value="1"/>
</dbReference>
<comment type="caution">
    <text evidence="4">The sequence shown here is derived from an EMBL/GenBank/DDBJ whole genome shotgun (WGS) entry which is preliminary data.</text>
</comment>
<evidence type="ECO:0000313" key="4">
    <source>
        <dbReference type="EMBL" id="KTB45845.1"/>
    </source>
</evidence>
<feature type="compositionally biased region" description="Acidic residues" evidence="2">
    <location>
        <begin position="747"/>
        <end position="761"/>
    </location>
</feature>
<feature type="compositionally biased region" description="Low complexity" evidence="2">
    <location>
        <begin position="956"/>
        <end position="983"/>
    </location>
</feature>
<feature type="transmembrane region" description="Helical" evidence="3">
    <location>
        <begin position="855"/>
        <end position="880"/>
    </location>
</feature>
<evidence type="ECO:0000256" key="1">
    <source>
        <dbReference type="ARBA" id="ARBA00010139"/>
    </source>
</evidence>
<dbReference type="eggNOG" id="KOG1399">
    <property type="taxonomic scope" value="Eukaryota"/>
</dbReference>
<sequence length="983" mass="109742">MSSPPTTIYLNGIDAMDDLNGKDSISVYMDDHRAEDGIVAFNGSDPSPGTTNKSAFDLGDFCIDEPRPMKVVVIGAGYSGITAGIRRPRSASPSFRQRVKNLDLTIYDKNAGVGGTWYSNKYPGLACDLPSHTYQLTFSENPNWSAFYAPGREILEYLESVVDKYKIMPYIKLQHCLTCARWNEETGKWHLTIRRSGPGDTSEFEDTADVLFTAMGSLSRWNWPDIEGLYDFRGKIIHSAQWETGEGDSDPHSSRENTVKSWSGKRVGVIGVGSSAIQIVAALQPKVGHLVNYVRGKTWISPTFVREILDRLSDTSGTSDNYTFTEADKARFKDPEYYRKFRQELESDLNAVFPATLRENPGQADARVSFRENMLKKLTTKPWIAEHIIPDFPVACRRLTPGPGYLEALCKDNVEFVSELIKRVTPNGIENVDGTHRDLDIIVCATGFDTSYIYDFPIIGRDGVHLKDKWTPHPRTYMSVAVDGFPNWFQSLGPNSGVGAGSLLVIAEREVEYAVAATLKLQRERLRSMEVKKEAVDDFDQYIDSFFPRSVFGAKCRSWYKAGKEDGRVIALWPGSALHCIHALEHPRWEDYNYRPLDNKPKNRFYWFGEGQTFAEKVPGSNLAWYLDPKHVDIPPAVFESRSTHLVVQQLMTTTLSYFKNITFDDRDTAHLQYNEYWFTTGTWNASNVGQSGTLSSSNSFEANVTFNFPEPAKGFHYYGMRRAGGGLYAICVDCDPGDPDPHFEDVDALDPDDDDCDPGDPDPHFEDVDALDPDDDGHNAPTLLYSRNFNPPGQHVVILKNRNDTRLIPGGKSQITIDRFELEVADGNVTVIMQNMPSSSAEPSVAIGERSDNVGAIIGISVGGSALLAIVIVIGLYYLRRQSRPPPELPLPPTTRTINPTRRRRYHLPRYAFSSSSASTRSSDLDTMSFTIPASLISTERWGGGREDAARRAARSTTTYTGSSTDVYSTRTTTTRATATRS</sequence>
<accession>A0A0W0GBB8</accession>
<dbReference type="InterPro" id="IPR051209">
    <property type="entry name" value="FAD-bind_Monooxygenase_sf"/>
</dbReference>
<organism evidence="4 5">
    <name type="scientific">Moniliophthora roreri</name>
    <name type="common">Frosty pod rot fungus</name>
    <name type="synonym">Monilia roreri</name>
    <dbReference type="NCBI Taxonomy" id="221103"/>
    <lineage>
        <taxon>Eukaryota</taxon>
        <taxon>Fungi</taxon>
        <taxon>Dikarya</taxon>
        <taxon>Basidiomycota</taxon>
        <taxon>Agaricomycotina</taxon>
        <taxon>Agaricomycetes</taxon>
        <taxon>Agaricomycetidae</taxon>
        <taxon>Agaricales</taxon>
        <taxon>Marasmiineae</taxon>
        <taxon>Marasmiaceae</taxon>
        <taxon>Moniliophthora</taxon>
    </lineage>
</organism>
<dbReference type="AlphaFoldDB" id="A0A0W0GBB8"/>